<comment type="pathway">
    <text evidence="1">Protein modification; protein lipoylation via exogenous pathway; protein N(6)-(lipoyl)lysine from lipoate: step 2/2.</text>
</comment>
<dbReference type="SUPFAM" id="SSF82649">
    <property type="entry name" value="SufE/NifU"/>
    <property type="match status" value="1"/>
</dbReference>
<proteinExistence type="predicted"/>
<dbReference type="SUPFAM" id="SSF55681">
    <property type="entry name" value="Class II aaRS and biotin synthetases"/>
    <property type="match status" value="1"/>
</dbReference>
<sequence>MKYIENNFLDSHYNLALEEYVFKKLNYADEYVILWRNEPSIIVGKNQNTIEEINFQYVKERNINVVRRITGGGAVYHDLGNLNFTFITNAQDIREIDFKKYTIPVRNALKSMGINAELTGRNDITIDGKKISGISQSIYKKRVLNHGTLLFNSDLNALQKALKVKKEKFQSKGVKSVRGRVTNISKYLNKNINIEVFRELILKYIFEFEGSKIERCTFNKEQLEAIEKLVKEKYSTWQWNYGKSPAFNYKNYKRFSGGGIEVALDIKDGIIKQCNIHGDFLGTKDIKNLEKMIEGIRYKKEEIKTILYKVDINRYFANISSDEVLACFFD</sequence>
<dbReference type="RefSeq" id="WP_268049845.1">
    <property type="nucleotide sequence ID" value="NZ_JAPQES010000003.1"/>
</dbReference>
<dbReference type="PROSITE" id="PS51733">
    <property type="entry name" value="BPL_LPL_CATALYTIC"/>
    <property type="match status" value="1"/>
</dbReference>
<comment type="catalytic activity">
    <reaction evidence="7">
        <text>L-lysyl-[lipoyl-carrier protein] + (R)-lipoate + ATP = N(6)-[(R)-lipoyl]-L-lysyl-[lipoyl-carrier protein] + AMP + diphosphate + H(+)</text>
        <dbReference type="Rhea" id="RHEA:49288"/>
        <dbReference type="Rhea" id="RHEA-COMP:10500"/>
        <dbReference type="Rhea" id="RHEA-COMP:10502"/>
        <dbReference type="ChEBI" id="CHEBI:15378"/>
        <dbReference type="ChEBI" id="CHEBI:29969"/>
        <dbReference type="ChEBI" id="CHEBI:30616"/>
        <dbReference type="ChEBI" id="CHEBI:33019"/>
        <dbReference type="ChEBI" id="CHEBI:83088"/>
        <dbReference type="ChEBI" id="CHEBI:83099"/>
        <dbReference type="ChEBI" id="CHEBI:456215"/>
        <dbReference type="EC" id="6.3.1.20"/>
    </reaction>
</comment>
<evidence type="ECO:0000256" key="6">
    <source>
        <dbReference type="ARBA" id="ARBA00022840"/>
    </source>
</evidence>
<dbReference type="NCBIfam" id="TIGR00545">
    <property type="entry name" value="lipoyltrans"/>
    <property type="match status" value="1"/>
</dbReference>
<dbReference type="GO" id="GO:0016979">
    <property type="term" value="F:lipoate-protein ligase activity"/>
    <property type="evidence" value="ECO:0007669"/>
    <property type="project" value="UniProtKB-EC"/>
</dbReference>
<dbReference type="Gene3D" id="3.30.930.10">
    <property type="entry name" value="Bira Bifunctional Protein, Domain 2"/>
    <property type="match status" value="1"/>
</dbReference>
<dbReference type="PANTHER" id="PTHR12561">
    <property type="entry name" value="LIPOATE-PROTEIN LIGASE"/>
    <property type="match status" value="1"/>
</dbReference>
<evidence type="ECO:0000256" key="1">
    <source>
        <dbReference type="ARBA" id="ARBA00005085"/>
    </source>
</evidence>
<name>A0ABT4CPM4_9CLOT</name>
<comment type="pathway">
    <text evidence="2">Protein modification; protein lipoylation via exogenous pathway; protein N(6)-(lipoyl)lysine from lipoate: step 1/2.</text>
</comment>
<evidence type="ECO:0000256" key="7">
    <source>
        <dbReference type="ARBA" id="ARBA00048037"/>
    </source>
</evidence>
<evidence type="ECO:0000259" key="8">
    <source>
        <dbReference type="PROSITE" id="PS51733"/>
    </source>
</evidence>
<dbReference type="InterPro" id="IPR045864">
    <property type="entry name" value="aa-tRNA-synth_II/BPL/LPL"/>
</dbReference>
<keyword evidence="5" id="KW-0547">Nucleotide-binding</keyword>
<accession>A0ABT4CPM4</accession>
<evidence type="ECO:0000313" key="9">
    <source>
        <dbReference type="EMBL" id="MCY6371005.1"/>
    </source>
</evidence>
<keyword evidence="6" id="KW-0067">ATP-binding</keyword>
<keyword evidence="4 9" id="KW-0436">Ligase</keyword>
<dbReference type="CDD" id="cd16443">
    <property type="entry name" value="LplA"/>
    <property type="match status" value="1"/>
</dbReference>
<evidence type="ECO:0000256" key="4">
    <source>
        <dbReference type="ARBA" id="ARBA00022598"/>
    </source>
</evidence>
<gene>
    <name evidence="9" type="ORF">OXH55_10210</name>
</gene>
<protein>
    <recommendedName>
        <fullName evidence="3">lipoate--protein ligase</fullName>
        <ecNumber evidence="3">6.3.1.20</ecNumber>
    </recommendedName>
</protein>
<dbReference type="Proteomes" id="UP001079657">
    <property type="component" value="Unassembled WGS sequence"/>
</dbReference>
<organism evidence="9 10">
    <name type="scientific">Clostridium ganghwense</name>
    <dbReference type="NCBI Taxonomy" id="312089"/>
    <lineage>
        <taxon>Bacteria</taxon>
        <taxon>Bacillati</taxon>
        <taxon>Bacillota</taxon>
        <taxon>Clostridia</taxon>
        <taxon>Eubacteriales</taxon>
        <taxon>Clostridiaceae</taxon>
        <taxon>Clostridium</taxon>
    </lineage>
</organism>
<evidence type="ECO:0000256" key="5">
    <source>
        <dbReference type="ARBA" id="ARBA00022741"/>
    </source>
</evidence>
<dbReference type="PANTHER" id="PTHR12561:SF3">
    <property type="entry name" value="LIPOYLTRANSFERASE 1, MITOCHONDRIAL"/>
    <property type="match status" value="1"/>
</dbReference>
<dbReference type="EC" id="6.3.1.20" evidence="3"/>
<dbReference type="InterPro" id="IPR004562">
    <property type="entry name" value="LipoylTrfase_LipoateP_Ligase"/>
</dbReference>
<feature type="domain" description="BPL/LPL catalytic" evidence="8">
    <location>
        <begin position="26"/>
        <end position="213"/>
    </location>
</feature>
<comment type="caution">
    <text evidence="9">The sequence shown here is derived from an EMBL/GenBank/DDBJ whole genome shotgun (WGS) entry which is preliminary data.</text>
</comment>
<dbReference type="InterPro" id="IPR004143">
    <property type="entry name" value="BPL_LPL_catalytic"/>
</dbReference>
<keyword evidence="10" id="KW-1185">Reference proteome</keyword>
<evidence type="ECO:0000256" key="2">
    <source>
        <dbReference type="ARBA" id="ARBA00005124"/>
    </source>
</evidence>
<dbReference type="Gene3D" id="3.30.390.50">
    <property type="entry name" value="CO dehydrogenase flavoprotein, C-terminal domain"/>
    <property type="match status" value="1"/>
</dbReference>
<reference evidence="9" key="1">
    <citation type="submission" date="2022-12" db="EMBL/GenBank/DDBJ databases">
        <authorList>
            <person name="Wang J."/>
        </authorList>
    </citation>
    <scope>NUCLEOTIDE SEQUENCE</scope>
    <source>
        <strain evidence="9">HY-42-06</strain>
    </source>
</reference>
<evidence type="ECO:0000256" key="3">
    <source>
        <dbReference type="ARBA" id="ARBA00012367"/>
    </source>
</evidence>
<evidence type="ECO:0000313" key="10">
    <source>
        <dbReference type="Proteomes" id="UP001079657"/>
    </source>
</evidence>
<dbReference type="EMBL" id="JAPQES010000003">
    <property type="protein sequence ID" value="MCY6371005.1"/>
    <property type="molecule type" value="Genomic_DNA"/>
</dbReference>
<dbReference type="InterPro" id="IPR019491">
    <property type="entry name" value="Lipoate_protein_ligase_C"/>
</dbReference>
<dbReference type="Pfam" id="PF21948">
    <property type="entry name" value="LplA-B_cat"/>
    <property type="match status" value="1"/>
</dbReference>
<dbReference type="Pfam" id="PF10437">
    <property type="entry name" value="Lip_prot_lig_C"/>
    <property type="match status" value="1"/>
</dbReference>